<comment type="similarity">
    <text evidence="2 10">Belongs to the CBP4 family.</text>
</comment>
<dbReference type="Pfam" id="PF07960">
    <property type="entry name" value="CBP4"/>
    <property type="match status" value="1"/>
</dbReference>
<keyword evidence="12" id="KW-1185">Reference proteome</keyword>
<evidence type="ECO:0000256" key="5">
    <source>
        <dbReference type="ARBA" id="ARBA00022989"/>
    </source>
</evidence>
<dbReference type="AlphaFoldDB" id="A0A9N9BYM0"/>
<dbReference type="Proteomes" id="UP000789831">
    <property type="component" value="Unassembled WGS sequence"/>
</dbReference>
<comment type="subcellular location">
    <subcellularLocation>
        <location evidence="1">Membrane</location>
        <topology evidence="1">Single-pass membrane protein</topology>
    </subcellularLocation>
    <subcellularLocation>
        <location evidence="10">Mitochondrion inner membrane</location>
        <topology evidence="10">Single-pass membrane protein</topology>
    </subcellularLocation>
</comment>
<feature type="transmembrane region" description="Helical" evidence="10">
    <location>
        <begin position="12"/>
        <end position="30"/>
    </location>
</feature>
<evidence type="ECO:0000313" key="12">
    <source>
        <dbReference type="Proteomes" id="UP000789831"/>
    </source>
</evidence>
<dbReference type="InterPro" id="IPR012420">
    <property type="entry name" value="Cbp4"/>
</dbReference>
<name>A0A9N9BYM0_9GLOM</name>
<organism evidence="11 12">
    <name type="scientific">Ambispora gerdemannii</name>
    <dbReference type="NCBI Taxonomy" id="144530"/>
    <lineage>
        <taxon>Eukaryota</taxon>
        <taxon>Fungi</taxon>
        <taxon>Fungi incertae sedis</taxon>
        <taxon>Mucoromycota</taxon>
        <taxon>Glomeromycotina</taxon>
        <taxon>Glomeromycetes</taxon>
        <taxon>Archaeosporales</taxon>
        <taxon>Ambisporaceae</taxon>
        <taxon>Ambispora</taxon>
    </lineage>
</organism>
<evidence type="ECO:0000256" key="3">
    <source>
        <dbReference type="ARBA" id="ARBA00022692"/>
    </source>
</evidence>
<gene>
    <name evidence="11" type="ORF">AGERDE_LOCUS8342</name>
</gene>
<keyword evidence="5 10" id="KW-1133">Transmembrane helix</keyword>
<keyword evidence="7 10" id="KW-0472">Membrane</keyword>
<dbReference type="EMBL" id="CAJVPL010001739">
    <property type="protein sequence ID" value="CAG8585496.1"/>
    <property type="molecule type" value="Genomic_DNA"/>
</dbReference>
<dbReference type="GO" id="GO:0034551">
    <property type="term" value="P:mitochondrial respiratory chain complex III assembly"/>
    <property type="evidence" value="ECO:0007669"/>
    <property type="project" value="TreeGrafter"/>
</dbReference>
<evidence type="ECO:0000313" key="11">
    <source>
        <dbReference type="EMBL" id="CAG8585496.1"/>
    </source>
</evidence>
<evidence type="ECO:0000256" key="2">
    <source>
        <dbReference type="ARBA" id="ARBA00006780"/>
    </source>
</evidence>
<protein>
    <recommendedName>
        <fullName evidence="10">Cytochrome b mRNA-processing protein 4</fullName>
    </recommendedName>
</protein>
<keyword evidence="6 10" id="KW-0496">Mitochondrion</keyword>
<keyword evidence="4 10" id="KW-0999">Mitochondrion inner membrane</keyword>
<dbReference type="GO" id="GO:0005743">
    <property type="term" value="C:mitochondrial inner membrane"/>
    <property type="evidence" value="ECO:0007669"/>
    <property type="project" value="UniProtKB-SubCell"/>
</dbReference>
<evidence type="ECO:0000256" key="6">
    <source>
        <dbReference type="ARBA" id="ARBA00023128"/>
    </source>
</evidence>
<dbReference type="PANTHER" id="PTHR28202:SF1">
    <property type="entry name" value="ASSEMBLY FACTOR CBP4"/>
    <property type="match status" value="1"/>
</dbReference>
<evidence type="ECO:0000256" key="9">
    <source>
        <dbReference type="ARBA" id="ARBA00025413"/>
    </source>
</evidence>
<proteinExistence type="inferred from homology"/>
<keyword evidence="3 10" id="KW-0812">Transmembrane</keyword>
<evidence type="ECO:0000256" key="1">
    <source>
        <dbReference type="ARBA" id="ARBA00004167"/>
    </source>
</evidence>
<evidence type="ECO:0000256" key="10">
    <source>
        <dbReference type="RuleBase" id="RU368005"/>
    </source>
</evidence>
<evidence type="ECO:0000256" key="7">
    <source>
        <dbReference type="ARBA" id="ARBA00023136"/>
    </source>
</evidence>
<comment type="caution">
    <text evidence="11">The sequence shown here is derived from an EMBL/GenBank/DDBJ whole genome shotgun (WGS) entry which is preliminary data.</text>
</comment>
<reference evidence="11" key="1">
    <citation type="submission" date="2021-06" db="EMBL/GenBank/DDBJ databases">
        <authorList>
            <person name="Kallberg Y."/>
            <person name="Tangrot J."/>
            <person name="Rosling A."/>
        </authorList>
    </citation>
    <scope>NUCLEOTIDE SEQUENCE</scope>
    <source>
        <strain evidence="11">MT106</strain>
    </source>
</reference>
<dbReference type="PANTHER" id="PTHR28202">
    <property type="entry name" value="ASSEMBLY FACTOR CBP4"/>
    <property type="match status" value="1"/>
</dbReference>
<dbReference type="OrthoDB" id="5576752at2759"/>
<evidence type="ECO:0000256" key="8">
    <source>
        <dbReference type="ARBA" id="ARBA00023186"/>
    </source>
</evidence>
<accession>A0A9N9BYM0</accession>
<sequence>MSFNQPTQAQRLRRGLFASVGIVLFGYFLMKATVPTEEQLYQKLSPAQREQVDKERAKNREKNARFMAFLKEQAESDEPVLEFDRNRKL</sequence>
<keyword evidence="8 10" id="KW-0143">Chaperone</keyword>
<comment type="function">
    <text evidence="9 10">Essential for the assembly of ubiquinol-cytochrome c reductase. It has a direct effect on the correct occurrence of the Rieske protein, core 4, core 5 and apocytochrome b.</text>
</comment>
<evidence type="ECO:0000256" key="4">
    <source>
        <dbReference type="ARBA" id="ARBA00022792"/>
    </source>
</evidence>